<dbReference type="RefSeq" id="WP_343933119.1">
    <property type="nucleotide sequence ID" value="NZ_BAAABU010000003.1"/>
</dbReference>
<evidence type="ECO:0000313" key="3">
    <source>
        <dbReference type="Proteomes" id="UP001500416"/>
    </source>
</evidence>
<reference evidence="3" key="1">
    <citation type="journal article" date="2019" name="Int. J. Syst. Evol. Microbiol.">
        <title>The Global Catalogue of Microorganisms (GCM) 10K type strain sequencing project: providing services to taxonomists for standard genome sequencing and annotation.</title>
        <authorList>
            <consortium name="The Broad Institute Genomics Platform"/>
            <consortium name="The Broad Institute Genome Sequencing Center for Infectious Disease"/>
            <person name="Wu L."/>
            <person name="Ma J."/>
        </authorList>
    </citation>
    <scope>NUCLEOTIDE SEQUENCE [LARGE SCALE GENOMIC DNA]</scope>
    <source>
        <strain evidence="3">JCM 3380</strain>
    </source>
</reference>
<proteinExistence type="predicted"/>
<feature type="chain" id="PRO_5045158101" description="Secreted protein" evidence="1">
    <location>
        <begin position="31"/>
        <end position="146"/>
    </location>
</feature>
<keyword evidence="3" id="KW-1185">Reference proteome</keyword>
<keyword evidence="1" id="KW-0732">Signal</keyword>
<accession>A0ABP3CZZ3</accession>
<sequence>MTKLRQRLLLPLLAALSGLLLTAAPQAAQAATAAAGFGVLGVVDYPPTCWNKVWSPDGGAMTCFNPTGEHMYVCDIKADGHHAAAWYKGSYDTYGGYRHNYEGNGTCLDVNFDMPENTSIKYDSRNMEGDILLSVSAPTGWISANG</sequence>
<comment type="caution">
    <text evidence="2">The sequence shown here is derived from an EMBL/GenBank/DDBJ whole genome shotgun (WGS) entry which is preliminary data.</text>
</comment>
<name>A0ABP3CZZ3_9PSEU</name>
<feature type="signal peptide" evidence="1">
    <location>
        <begin position="1"/>
        <end position="30"/>
    </location>
</feature>
<evidence type="ECO:0000256" key="1">
    <source>
        <dbReference type="SAM" id="SignalP"/>
    </source>
</evidence>
<protein>
    <recommendedName>
        <fullName evidence="4">Secreted protein</fullName>
    </recommendedName>
</protein>
<dbReference type="Proteomes" id="UP001500416">
    <property type="component" value="Unassembled WGS sequence"/>
</dbReference>
<organism evidence="2 3">
    <name type="scientific">Saccharothrix mutabilis subsp. mutabilis</name>
    <dbReference type="NCBI Taxonomy" id="66855"/>
    <lineage>
        <taxon>Bacteria</taxon>
        <taxon>Bacillati</taxon>
        <taxon>Actinomycetota</taxon>
        <taxon>Actinomycetes</taxon>
        <taxon>Pseudonocardiales</taxon>
        <taxon>Pseudonocardiaceae</taxon>
        <taxon>Saccharothrix</taxon>
    </lineage>
</organism>
<evidence type="ECO:0008006" key="4">
    <source>
        <dbReference type="Google" id="ProtNLM"/>
    </source>
</evidence>
<dbReference type="EMBL" id="BAAABU010000003">
    <property type="protein sequence ID" value="GAA0219603.1"/>
    <property type="molecule type" value="Genomic_DNA"/>
</dbReference>
<gene>
    <name evidence="2" type="ORF">GCM10010492_17030</name>
</gene>
<evidence type="ECO:0000313" key="2">
    <source>
        <dbReference type="EMBL" id="GAA0219603.1"/>
    </source>
</evidence>